<sequence>MELPKALLGAILLGITVQTTTSCSDKNELPGPKTQKEKTSKTPEKSDPGNCPGCGMG</sequence>
<feature type="compositionally biased region" description="Basic and acidic residues" evidence="1">
    <location>
        <begin position="34"/>
        <end position="47"/>
    </location>
</feature>
<name>A0A7G7G7Q3_9BACT</name>
<proteinExistence type="predicted"/>
<dbReference type="Proteomes" id="UP000515237">
    <property type="component" value="Chromosome"/>
</dbReference>
<feature type="region of interest" description="Disordered" evidence="1">
    <location>
        <begin position="21"/>
        <end position="57"/>
    </location>
</feature>
<gene>
    <name evidence="2" type="ORF">HUW51_10780</name>
</gene>
<dbReference type="EMBL" id="CP055156">
    <property type="protein sequence ID" value="QNF33187.1"/>
    <property type="molecule type" value="Genomic_DNA"/>
</dbReference>
<keyword evidence="3" id="KW-1185">Reference proteome</keyword>
<evidence type="ECO:0000313" key="2">
    <source>
        <dbReference type="EMBL" id="QNF33187.1"/>
    </source>
</evidence>
<accession>A0A7G7G7Q3</accession>
<dbReference type="AlphaFoldDB" id="A0A7G7G7Q3"/>
<evidence type="ECO:0000313" key="3">
    <source>
        <dbReference type="Proteomes" id="UP000515237"/>
    </source>
</evidence>
<dbReference type="PROSITE" id="PS51257">
    <property type="entry name" value="PROKAR_LIPOPROTEIN"/>
    <property type="match status" value="1"/>
</dbReference>
<evidence type="ECO:0000256" key="1">
    <source>
        <dbReference type="SAM" id="MobiDB-lite"/>
    </source>
</evidence>
<organism evidence="2 3">
    <name type="scientific">Adhaeribacter swui</name>
    <dbReference type="NCBI Taxonomy" id="2086471"/>
    <lineage>
        <taxon>Bacteria</taxon>
        <taxon>Pseudomonadati</taxon>
        <taxon>Bacteroidota</taxon>
        <taxon>Cytophagia</taxon>
        <taxon>Cytophagales</taxon>
        <taxon>Hymenobacteraceae</taxon>
        <taxon>Adhaeribacter</taxon>
    </lineage>
</organism>
<dbReference type="RefSeq" id="WP_185274039.1">
    <property type="nucleotide sequence ID" value="NZ_CP055156.1"/>
</dbReference>
<dbReference type="KEGG" id="aswu:HUW51_10780"/>
<evidence type="ECO:0008006" key="4">
    <source>
        <dbReference type="Google" id="ProtNLM"/>
    </source>
</evidence>
<reference evidence="2 3" key="1">
    <citation type="journal article" date="2018" name="Int. J. Syst. Evol. Microbiol.">
        <title>Adhaeribacter swui sp. nov., isolated from wet mud.</title>
        <authorList>
            <person name="Kim D.U."/>
            <person name="Kim K.W."/>
            <person name="Kang M.S."/>
            <person name="Kim J.Y."/>
            <person name="Jang J.H."/>
            <person name="Kim M.K."/>
        </authorList>
    </citation>
    <scope>NUCLEOTIDE SEQUENCE [LARGE SCALE GENOMIC DNA]</scope>
    <source>
        <strain evidence="2 3">KCTC 52873</strain>
    </source>
</reference>
<protein>
    <recommendedName>
        <fullName evidence="4">Lipoprotein</fullName>
    </recommendedName>
</protein>